<accession>A0A089LX36</accession>
<dbReference type="RefSeq" id="WP_038699657.1">
    <property type="nucleotide sequence ID" value="NZ_CP009286.1"/>
</dbReference>
<gene>
    <name evidence="4" type="ORF">PSTEL_26260</name>
</gene>
<dbReference type="AlphaFoldDB" id="A0A089LX36"/>
<dbReference type="GO" id="GO:0046872">
    <property type="term" value="F:metal ion binding"/>
    <property type="evidence" value="ECO:0007669"/>
    <property type="project" value="UniProtKB-KW"/>
</dbReference>
<dbReference type="OrthoDB" id="5672604at2"/>
<dbReference type="EMBL" id="CP009286">
    <property type="protein sequence ID" value="AIQ66096.1"/>
    <property type="molecule type" value="Genomic_DNA"/>
</dbReference>
<dbReference type="PANTHER" id="PTHR13778:SF47">
    <property type="entry name" value="LIPOPOLYSACCHARIDE 1,3-GALACTOSYLTRANSFERASE"/>
    <property type="match status" value="1"/>
</dbReference>
<dbReference type="STRING" id="169760.PSTEL_26260"/>
<dbReference type="InterPro" id="IPR002495">
    <property type="entry name" value="Glyco_trans_8"/>
</dbReference>
<keyword evidence="3" id="KW-0479">Metal-binding</keyword>
<dbReference type="Proteomes" id="UP000029507">
    <property type="component" value="Chromosome"/>
</dbReference>
<name>A0A089LX36_9BACL</name>
<dbReference type="KEGG" id="pste:PSTEL_26260"/>
<evidence type="ECO:0000313" key="5">
    <source>
        <dbReference type="Proteomes" id="UP000029507"/>
    </source>
</evidence>
<keyword evidence="5" id="KW-1185">Reference proteome</keyword>
<keyword evidence="2 4" id="KW-0808">Transferase</keyword>
<dbReference type="InterPro" id="IPR029044">
    <property type="entry name" value="Nucleotide-diphossugar_trans"/>
</dbReference>
<keyword evidence="1" id="KW-0328">Glycosyltransferase</keyword>
<dbReference type="GO" id="GO:0016757">
    <property type="term" value="F:glycosyltransferase activity"/>
    <property type="evidence" value="ECO:0007669"/>
    <property type="project" value="UniProtKB-KW"/>
</dbReference>
<dbReference type="SUPFAM" id="SSF53448">
    <property type="entry name" value="Nucleotide-diphospho-sugar transferases"/>
    <property type="match status" value="1"/>
</dbReference>
<dbReference type="Gene3D" id="3.90.550.10">
    <property type="entry name" value="Spore Coat Polysaccharide Biosynthesis Protein SpsA, Chain A"/>
    <property type="match status" value="1"/>
</dbReference>
<proteinExistence type="predicted"/>
<dbReference type="HOGENOM" id="CLU_050833_0_5_9"/>
<dbReference type="CDD" id="cd04194">
    <property type="entry name" value="GT8_A4GalT_like"/>
    <property type="match status" value="1"/>
</dbReference>
<evidence type="ECO:0000256" key="1">
    <source>
        <dbReference type="ARBA" id="ARBA00022676"/>
    </source>
</evidence>
<evidence type="ECO:0000313" key="4">
    <source>
        <dbReference type="EMBL" id="AIQ66096.1"/>
    </source>
</evidence>
<reference evidence="4 5" key="1">
    <citation type="submission" date="2014-08" db="EMBL/GenBank/DDBJ databases">
        <title>Comparative genomics of the Paenibacillus odorifer group.</title>
        <authorList>
            <person name="den Bakker H.C."/>
            <person name="Tsai Y.-C."/>
            <person name="Martin N."/>
            <person name="Korlach J."/>
            <person name="Wiedmann M."/>
        </authorList>
    </citation>
    <scope>NUCLEOTIDE SEQUENCE [LARGE SCALE GENOMIC DNA]</scope>
    <source>
        <strain evidence="4 5">DSM 14472</strain>
    </source>
</reference>
<evidence type="ECO:0000256" key="3">
    <source>
        <dbReference type="ARBA" id="ARBA00022723"/>
    </source>
</evidence>
<sequence length="268" mass="31695">MNVLVTLNSNYIKPLKVMLKSLFLTHPGEHFTVYVMHSGLTAAELDDLKRYTELDGQDLAVITVREDMFGDAPVVKHYSKEMYYRILAYQFLPADMDRILYLDPDLIVINDLREMYDLDISDRLYAAAYHDRLSVKEINKLRLKAYDLEAYYNSGVLLMNLDLQRRKIREQEIFSFVEENRKRLILPDQDILNALYSKSIRPLDEIRYNYDARYYLYYKLVSNGAVDMDYVIRHTSIIHFCGKRKPWTKGYSGPFHSLYKHYEVIALP</sequence>
<dbReference type="Pfam" id="PF01501">
    <property type="entry name" value="Glyco_transf_8"/>
    <property type="match status" value="1"/>
</dbReference>
<dbReference type="PANTHER" id="PTHR13778">
    <property type="entry name" value="GLYCOSYLTRANSFERASE 8 DOMAIN-CONTAINING PROTEIN"/>
    <property type="match status" value="1"/>
</dbReference>
<protein>
    <submittedName>
        <fullName evidence="4">Glycosyl transferase family 8</fullName>
    </submittedName>
</protein>
<organism evidence="4 5">
    <name type="scientific">Paenibacillus stellifer</name>
    <dbReference type="NCBI Taxonomy" id="169760"/>
    <lineage>
        <taxon>Bacteria</taxon>
        <taxon>Bacillati</taxon>
        <taxon>Bacillota</taxon>
        <taxon>Bacilli</taxon>
        <taxon>Bacillales</taxon>
        <taxon>Paenibacillaceae</taxon>
        <taxon>Paenibacillus</taxon>
    </lineage>
</organism>
<evidence type="ECO:0000256" key="2">
    <source>
        <dbReference type="ARBA" id="ARBA00022679"/>
    </source>
</evidence>
<dbReference type="InterPro" id="IPR050748">
    <property type="entry name" value="Glycosyltrans_8_dom-fam"/>
</dbReference>